<reference evidence="3 5" key="1">
    <citation type="submission" date="2016-09" db="EMBL/GenBank/DDBJ databases">
        <authorList>
            <consortium name="Pathogen Informatics"/>
        </authorList>
    </citation>
    <scope>NUCLEOTIDE SEQUENCE [LARGE SCALE GENOMIC DNA]</scope>
    <source>
        <strain evidence="3 5">82B</strain>
    </source>
</reference>
<evidence type="ECO:0000313" key="4">
    <source>
        <dbReference type="Proteomes" id="UP000095412"/>
    </source>
</evidence>
<evidence type="ECO:0000313" key="2">
    <source>
        <dbReference type="EMBL" id="SCT00118.1"/>
    </source>
</evidence>
<evidence type="ECO:0000313" key="3">
    <source>
        <dbReference type="EMBL" id="SCT22013.1"/>
    </source>
</evidence>
<dbReference type="SUPFAM" id="SSF55729">
    <property type="entry name" value="Acyl-CoA N-acyltransferases (Nat)"/>
    <property type="match status" value="1"/>
</dbReference>
<dbReference type="Gene3D" id="3.40.630.30">
    <property type="match status" value="1"/>
</dbReference>
<dbReference type="EMBL" id="FMPI01000010">
    <property type="protein sequence ID" value="SCT00118.1"/>
    <property type="molecule type" value="Genomic_DNA"/>
</dbReference>
<sequence length="181" mass="21299">MIQFSKGELVPLTDTLINEIYYWKYEEPMQAAKKWNGPYIKEPHMQKTTFLQETKQNRFIYPNVEGTLAIIIDGRFIGTVGSYWVDKQTNWLEIGIVIYDSDYWESGIGSEVFQCWVDYLFGNDFIHRLGISTWSGNVRMIKLALKVGMQEEARIRQARQVNDQYYDAIKMGILKSEWMNN</sequence>
<dbReference type="AlphaFoldDB" id="A0A1D4MNX5"/>
<keyword evidence="3" id="KW-0808">Transferase</keyword>
<dbReference type="EMBL" id="FMPG01000010">
    <property type="protein sequence ID" value="SCT22013.1"/>
    <property type="molecule type" value="Genomic_DNA"/>
</dbReference>
<accession>A0A1D4MNX5</accession>
<name>A0A1D4MNX5_9STAP</name>
<keyword evidence="4" id="KW-1185">Reference proteome</keyword>
<dbReference type="Proteomes" id="UP000095412">
    <property type="component" value="Unassembled WGS sequence"/>
</dbReference>
<reference evidence="2 4" key="2">
    <citation type="submission" date="2016-09" db="EMBL/GenBank/DDBJ databases">
        <authorList>
            <consortium name="Pathogen Informatics"/>
            <person name="Sun Q."/>
            <person name="Inoue M."/>
        </authorList>
    </citation>
    <scope>NUCLEOTIDE SEQUENCE [LARGE SCALE GENOMIC DNA]</scope>
    <source>
        <strain evidence="2 4">82C</strain>
    </source>
</reference>
<protein>
    <submittedName>
        <fullName evidence="3">Acetyltransferase</fullName>
    </submittedName>
</protein>
<evidence type="ECO:0000313" key="5">
    <source>
        <dbReference type="Proteomes" id="UP000095768"/>
    </source>
</evidence>
<dbReference type="PROSITE" id="PS51186">
    <property type="entry name" value="GNAT"/>
    <property type="match status" value="1"/>
</dbReference>
<gene>
    <name evidence="3" type="ORF">SAMEA2297795_02012</name>
    <name evidence="2" type="ORF">SAMEA2297796_01533</name>
</gene>
<dbReference type="InterPro" id="IPR000182">
    <property type="entry name" value="GNAT_dom"/>
</dbReference>
<proteinExistence type="predicted"/>
<organism evidence="3 5">
    <name type="scientific">Staphylococcus caeli</name>
    <dbReference type="NCBI Taxonomy" id="2201815"/>
    <lineage>
        <taxon>Bacteria</taxon>
        <taxon>Bacillati</taxon>
        <taxon>Bacillota</taxon>
        <taxon>Bacilli</taxon>
        <taxon>Bacillales</taxon>
        <taxon>Staphylococcaceae</taxon>
        <taxon>Staphylococcus</taxon>
    </lineage>
</organism>
<dbReference type="OrthoDB" id="9795206at2"/>
<evidence type="ECO:0000259" key="1">
    <source>
        <dbReference type="PROSITE" id="PS51186"/>
    </source>
</evidence>
<dbReference type="PANTHER" id="PTHR43415">
    <property type="entry name" value="SPERMIDINE N(1)-ACETYLTRANSFERASE"/>
    <property type="match status" value="1"/>
</dbReference>
<dbReference type="RefSeq" id="WP_069995687.1">
    <property type="nucleotide sequence ID" value="NZ_FMPG01000010.1"/>
</dbReference>
<dbReference type="PANTHER" id="PTHR43415:SF4">
    <property type="entry name" value="N-ACETYLTRANSFERASE DOMAIN-CONTAINING PROTEIN"/>
    <property type="match status" value="1"/>
</dbReference>
<dbReference type="Proteomes" id="UP000095768">
    <property type="component" value="Unassembled WGS sequence"/>
</dbReference>
<feature type="domain" description="N-acetyltransferase" evidence="1">
    <location>
        <begin position="7"/>
        <end position="172"/>
    </location>
</feature>
<dbReference type="InterPro" id="IPR016181">
    <property type="entry name" value="Acyl_CoA_acyltransferase"/>
</dbReference>
<dbReference type="Pfam" id="PF13302">
    <property type="entry name" value="Acetyltransf_3"/>
    <property type="match status" value="1"/>
</dbReference>
<dbReference type="GO" id="GO:0016747">
    <property type="term" value="F:acyltransferase activity, transferring groups other than amino-acyl groups"/>
    <property type="evidence" value="ECO:0007669"/>
    <property type="project" value="InterPro"/>
</dbReference>